<dbReference type="OrthoDB" id="9821346at2"/>
<evidence type="ECO:0000313" key="1">
    <source>
        <dbReference type="EMBL" id="PTU74379.1"/>
    </source>
</evidence>
<gene>
    <name evidence="1" type="ORF">DBO85_09800</name>
</gene>
<name>A0A2T5P9F9_9PSED</name>
<reference evidence="1 2" key="1">
    <citation type="submission" date="2018-04" db="EMBL/GenBank/DDBJ databases">
        <title>Pseudomonas sp. nov., isolated from mangrove soil.</title>
        <authorList>
            <person name="Chen C."/>
        </authorList>
    </citation>
    <scope>NUCLEOTIDE SEQUENCE [LARGE SCALE GENOMIC DNA]</scope>
    <source>
        <strain evidence="1 2">TC-11</strain>
    </source>
</reference>
<organism evidence="1 2">
    <name type="scientific">Pseudomonas mangrovi</name>
    <dbReference type="NCBI Taxonomy" id="2161748"/>
    <lineage>
        <taxon>Bacteria</taxon>
        <taxon>Pseudomonadati</taxon>
        <taxon>Pseudomonadota</taxon>
        <taxon>Gammaproteobacteria</taxon>
        <taxon>Pseudomonadales</taxon>
        <taxon>Pseudomonadaceae</taxon>
        <taxon>Pseudomonas</taxon>
    </lineage>
</organism>
<accession>A0A2T5P9F9</accession>
<comment type="caution">
    <text evidence="1">The sequence shown here is derived from an EMBL/GenBank/DDBJ whole genome shotgun (WGS) entry which is preliminary data.</text>
</comment>
<keyword evidence="2" id="KW-1185">Reference proteome</keyword>
<dbReference type="EMBL" id="QASN01000017">
    <property type="protein sequence ID" value="PTU74379.1"/>
    <property type="molecule type" value="Genomic_DNA"/>
</dbReference>
<proteinExistence type="predicted"/>
<dbReference type="RefSeq" id="WP_108107077.1">
    <property type="nucleotide sequence ID" value="NZ_QASN01000017.1"/>
</dbReference>
<dbReference type="AlphaFoldDB" id="A0A2T5P9F9"/>
<protein>
    <submittedName>
        <fullName evidence="1">Uncharacterized protein</fullName>
    </submittedName>
</protein>
<dbReference type="Proteomes" id="UP000244064">
    <property type="component" value="Unassembled WGS sequence"/>
</dbReference>
<evidence type="ECO:0000313" key="2">
    <source>
        <dbReference type="Proteomes" id="UP000244064"/>
    </source>
</evidence>
<sequence>MPHPFALKNTHSAPELAIAFDQGFDPGNPLLHIHGALLALCNPGFDKPRTRAAIQKPVLDLSLLQARFSNIELFFRNALAEGAISFRPDTPIHGNDEGRYEGGSQRDRIDQRARHFEFGAVGGGMRVVFDADLEEIYISAHYSYPARLTAAPGSAQEDWLLTTKARFCRECWVMADHSAGVTRQQSDEAGRLRELSSEAKQKGLGQTAVDGERRANQLADSLHLRAVRNRAFNAWLYDPKSNMTPELRKQIYGLGS</sequence>